<evidence type="ECO:0000313" key="9">
    <source>
        <dbReference type="Proteomes" id="UP000515160"/>
    </source>
</evidence>
<evidence type="ECO:0000256" key="3">
    <source>
        <dbReference type="ARBA" id="ARBA00022448"/>
    </source>
</evidence>
<keyword evidence="7" id="KW-0472">Membrane</keyword>
<dbReference type="AlphaFoldDB" id="A0A6P8W101"/>
<keyword evidence="8" id="KW-0479">Metal-binding</keyword>
<evidence type="ECO:0000256" key="5">
    <source>
        <dbReference type="ARBA" id="ARBA00022847"/>
    </source>
</evidence>
<name>A0A6P8W101_DROAB</name>
<organism evidence="9 10">
    <name type="scientific">Drosophila albomicans</name>
    <name type="common">Fruit fly</name>
    <dbReference type="NCBI Taxonomy" id="7291"/>
    <lineage>
        <taxon>Eukaryota</taxon>
        <taxon>Metazoa</taxon>
        <taxon>Ecdysozoa</taxon>
        <taxon>Arthropoda</taxon>
        <taxon>Hexapoda</taxon>
        <taxon>Insecta</taxon>
        <taxon>Pterygota</taxon>
        <taxon>Neoptera</taxon>
        <taxon>Endopterygota</taxon>
        <taxon>Diptera</taxon>
        <taxon>Brachycera</taxon>
        <taxon>Muscomorpha</taxon>
        <taxon>Ephydroidea</taxon>
        <taxon>Drosophilidae</taxon>
        <taxon>Drosophila</taxon>
    </lineage>
</organism>
<keyword evidence="4" id="KW-0812">Transmembrane</keyword>
<feature type="binding site" evidence="8">
    <location>
        <position position="37"/>
    </location>
    <ligand>
        <name>Na(+)</name>
        <dbReference type="ChEBI" id="CHEBI:29101"/>
        <label>1</label>
    </ligand>
</feature>
<dbReference type="PANTHER" id="PTHR11616:SF240">
    <property type="entry name" value="BLOATED TUBULES, ISOFORM B-RELATED"/>
    <property type="match status" value="1"/>
</dbReference>
<dbReference type="GO" id="GO:0046872">
    <property type="term" value="F:metal ion binding"/>
    <property type="evidence" value="ECO:0007669"/>
    <property type="project" value="UniProtKB-KW"/>
</dbReference>
<evidence type="ECO:0000256" key="1">
    <source>
        <dbReference type="ARBA" id="ARBA00004141"/>
    </source>
</evidence>
<dbReference type="PROSITE" id="PS50267">
    <property type="entry name" value="NA_NEUROTRAN_SYMP_3"/>
    <property type="match status" value="1"/>
</dbReference>
<dbReference type="SUPFAM" id="SSF161070">
    <property type="entry name" value="SNF-like"/>
    <property type="match status" value="1"/>
</dbReference>
<comment type="subcellular location">
    <subcellularLocation>
        <location evidence="1">Membrane</location>
        <topology evidence="1">Multi-pass membrane protein</topology>
    </subcellularLocation>
</comment>
<sequence length="598" mass="68760">MVYESSYETGRKPFKPDLQRGKWEKPTDFIFACCGLALKLDIFVISYWLYFDMGLFGILPYYFYMAIYMVPLLVIHSFMGQFSSSGFISAFRLSPFFKGMGYISIFLSVAALLYYAIFAVVPLVYILHSLRPTLPWSCEAMAHMKNVSTMCNFNQSDADVISSLAENSSEVMVEYAEVHIPSVLFFKQHFQANVTSLMIEEESVTMSWTMVGLSIIIWGVIAGIFKYCSDAATFGKLLRYMILTTLGIMLLCLVRFLFLPGALDGLVHYVKPHRDGMVVGTFTMVVVVLQAFGSGWGSIMSLASFNDFKTNIMGYSWVIAFGQTLAYILFGMVSFILQHYFQSISVRTYDLFVEANWVLYLSSASAMAEMEFANLWTILYYSMLLIASLVVIITQIFTVLTSLFDEFEMLRAQKERTTFIFIGLLAFFSLPFCTNHGVLFFSAVSVDSLVTYSVMHFMLIMAVLWIYGRERFQRDIEFMLGQPFASWKIFILRFIAPFFLFYTLLMGLWMAFVEHFYVSTPLLIISFILVILPILFIPGYGVYITYENTGTFCNRIRRACRPTDWYPVEMENRQQYEETLGNSDITHQLYEVTEEEVN</sequence>
<comment type="similarity">
    <text evidence="2">Belongs to the sodium:neurotransmitter symporter (SNF) (TC 2.A.22) family.</text>
</comment>
<keyword evidence="3" id="KW-0813">Transport</keyword>
<dbReference type="InterPro" id="IPR037272">
    <property type="entry name" value="SNS_sf"/>
</dbReference>
<keyword evidence="6" id="KW-1133">Transmembrane helix</keyword>
<evidence type="ECO:0000256" key="8">
    <source>
        <dbReference type="PIRSR" id="PIRSR600175-1"/>
    </source>
</evidence>
<dbReference type="OrthoDB" id="7966043at2759"/>
<dbReference type="InterPro" id="IPR000175">
    <property type="entry name" value="Na/ntran_symport"/>
</dbReference>
<keyword evidence="5" id="KW-0769">Symport</keyword>
<proteinExistence type="inferred from homology"/>
<dbReference type="PRINTS" id="PR00176">
    <property type="entry name" value="NANEUSMPORT"/>
</dbReference>
<dbReference type="Proteomes" id="UP000515160">
    <property type="component" value="Chromosome 2L"/>
</dbReference>
<protein>
    <submittedName>
        <fullName evidence="10">Sodium- and chloride-dependent glycine transporter 1</fullName>
    </submittedName>
</protein>
<dbReference type="CDD" id="cd06857">
    <property type="entry name" value="SLC5-6-like_sbd"/>
    <property type="match status" value="1"/>
</dbReference>
<reference evidence="10" key="1">
    <citation type="submission" date="2025-08" db="UniProtKB">
        <authorList>
            <consortium name="RefSeq"/>
        </authorList>
    </citation>
    <scope>IDENTIFICATION</scope>
    <source>
        <strain evidence="10">15112-1751.03</strain>
        <tissue evidence="10">Whole Adult</tissue>
    </source>
</reference>
<gene>
    <name evidence="10" type="primary">LOC117563219</name>
</gene>
<dbReference type="PANTHER" id="PTHR11616">
    <property type="entry name" value="SODIUM/CHLORIDE DEPENDENT TRANSPORTER"/>
    <property type="match status" value="1"/>
</dbReference>
<evidence type="ECO:0000256" key="6">
    <source>
        <dbReference type="ARBA" id="ARBA00022989"/>
    </source>
</evidence>
<dbReference type="GO" id="GO:0005886">
    <property type="term" value="C:plasma membrane"/>
    <property type="evidence" value="ECO:0007669"/>
    <property type="project" value="TreeGrafter"/>
</dbReference>
<feature type="binding site" evidence="8">
    <location>
        <position position="35"/>
    </location>
    <ligand>
        <name>Na(+)</name>
        <dbReference type="ChEBI" id="CHEBI:29101"/>
        <label>1</label>
    </ligand>
</feature>
<keyword evidence="8" id="KW-0915">Sodium</keyword>
<keyword evidence="9" id="KW-1185">Reference proteome</keyword>
<evidence type="ECO:0000256" key="2">
    <source>
        <dbReference type="ARBA" id="ARBA00006459"/>
    </source>
</evidence>
<evidence type="ECO:0000313" key="10">
    <source>
        <dbReference type="RefSeq" id="XP_034097302.1"/>
    </source>
</evidence>
<dbReference type="GO" id="GO:0015375">
    <property type="term" value="F:glycine:sodium symporter activity"/>
    <property type="evidence" value="ECO:0007669"/>
    <property type="project" value="TreeGrafter"/>
</dbReference>
<dbReference type="RefSeq" id="XP_034097302.1">
    <property type="nucleotide sequence ID" value="XM_034241411.2"/>
</dbReference>
<evidence type="ECO:0000256" key="4">
    <source>
        <dbReference type="ARBA" id="ARBA00022692"/>
    </source>
</evidence>
<evidence type="ECO:0000256" key="7">
    <source>
        <dbReference type="ARBA" id="ARBA00023136"/>
    </source>
</evidence>
<dbReference type="Pfam" id="PF00209">
    <property type="entry name" value="SNF"/>
    <property type="match status" value="1"/>
</dbReference>
<accession>A0A6P8W101</accession>
<dbReference type="GeneID" id="117563219"/>